<dbReference type="OrthoDB" id="3574450at2"/>
<protein>
    <submittedName>
        <fullName evidence="2">Uncharacterized protein</fullName>
    </submittedName>
</protein>
<feature type="transmembrane region" description="Helical" evidence="1">
    <location>
        <begin position="12"/>
        <end position="36"/>
    </location>
</feature>
<feature type="transmembrane region" description="Helical" evidence="1">
    <location>
        <begin position="56"/>
        <end position="77"/>
    </location>
</feature>
<dbReference type="AlphaFoldDB" id="A0A3A4KL93"/>
<gene>
    <name evidence="2" type="ORF">D5S18_21535</name>
</gene>
<dbReference type="EMBL" id="QZFU01000023">
    <property type="protein sequence ID" value="RJO73747.1"/>
    <property type="molecule type" value="Genomic_DNA"/>
</dbReference>
<organism evidence="2 3">
    <name type="scientific">Nocardia panacis</name>
    <dbReference type="NCBI Taxonomy" id="2340916"/>
    <lineage>
        <taxon>Bacteria</taxon>
        <taxon>Bacillati</taxon>
        <taxon>Actinomycetota</taxon>
        <taxon>Actinomycetes</taxon>
        <taxon>Mycobacteriales</taxon>
        <taxon>Nocardiaceae</taxon>
        <taxon>Nocardia</taxon>
    </lineage>
</organism>
<keyword evidence="1" id="KW-0812">Transmembrane</keyword>
<dbReference type="Proteomes" id="UP000266677">
    <property type="component" value="Unassembled WGS sequence"/>
</dbReference>
<keyword evidence="1" id="KW-1133">Transmembrane helix</keyword>
<name>A0A3A4KL93_9NOCA</name>
<dbReference type="Pfam" id="PF20064">
    <property type="entry name" value="DUF6463"/>
    <property type="match status" value="1"/>
</dbReference>
<dbReference type="RefSeq" id="WP_120042823.1">
    <property type="nucleotide sequence ID" value="NZ_QZFU01000023.1"/>
</dbReference>
<feature type="transmembrane region" description="Helical" evidence="1">
    <location>
        <begin position="84"/>
        <end position="104"/>
    </location>
</feature>
<keyword evidence="1" id="KW-0472">Membrane</keyword>
<proteinExistence type="predicted"/>
<keyword evidence="3" id="KW-1185">Reference proteome</keyword>
<accession>A0A3A4KL93</accession>
<evidence type="ECO:0000256" key="1">
    <source>
        <dbReference type="SAM" id="Phobius"/>
    </source>
</evidence>
<sequence length="145" mass="15597">MKQPHGNRTIKWTGGIIAGISAGHLAVGLSLSSGYFGDWLSLRLWNHWWEDTVPAMSFWANPGGFGLPLALIGVLVVWMNRNNIVPPAFLAWTVLIWSLAIAFMAEPTPAPVVVVAAAVLLRSIRSATKAVEPQQMQPAGSVASQ</sequence>
<evidence type="ECO:0000313" key="3">
    <source>
        <dbReference type="Proteomes" id="UP000266677"/>
    </source>
</evidence>
<comment type="caution">
    <text evidence="2">The sequence shown here is derived from an EMBL/GenBank/DDBJ whole genome shotgun (WGS) entry which is preliminary data.</text>
</comment>
<reference evidence="2 3" key="1">
    <citation type="submission" date="2018-09" db="EMBL/GenBank/DDBJ databases">
        <title>YIM PH21274 draft genome.</title>
        <authorList>
            <person name="Miao C."/>
        </authorList>
    </citation>
    <scope>NUCLEOTIDE SEQUENCE [LARGE SCALE GENOMIC DNA]</scope>
    <source>
        <strain evidence="2 3">YIM PH 21724</strain>
    </source>
</reference>
<evidence type="ECO:0000313" key="2">
    <source>
        <dbReference type="EMBL" id="RJO73747.1"/>
    </source>
</evidence>
<dbReference type="InterPro" id="IPR045590">
    <property type="entry name" value="DUF6463"/>
</dbReference>